<name>A0A926DS41_9FIRM</name>
<keyword evidence="2" id="KW-1185">Reference proteome</keyword>
<evidence type="ECO:0000313" key="1">
    <source>
        <dbReference type="EMBL" id="MBC8542769.1"/>
    </source>
</evidence>
<protein>
    <recommendedName>
        <fullName evidence="3">Butirosin biosynthesis protein H N-terminal domain-containing protein</fullName>
    </recommendedName>
</protein>
<evidence type="ECO:0008006" key="3">
    <source>
        <dbReference type="Google" id="ProtNLM"/>
    </source>
</evidence>
<evidence type="ECO:0000313" key="2">
    <source>
        <dbReference type="Proteomes" id="UP000657006"/>
    </source>
</evidence>
<dbReference type="Proteomes" id="UP000657006">
    <property type="component" value="Unassembled WGS sequence"/>
</dbReference>
<gene>
    <name evidence="1" type="ORF">H8730_04305</name>
</gene>
<dbReference type="EMBL" id="JACRSQ010000004">
    <property type="protein sequence ID" value="MBC8542769.1"/>
    <property type="molecule type" value="Genomic_DNA"/>
</dbReference>
<proteinExistence type="predicted"/>
<sequence length="330" mass="39259">MPQEMTLPVFVPSIKTFLFHAYPLAVMENHPDFENWFYTNYIQLYYQIGSPHKLNFYGLNLIHGVWDYYPLLDIERISQEMLRVMRADMVELARWAIQTEGYVNVFLDEYYTEHRYAFQTEHRTHDFLLYGYDDSQQHFLTVGFDENQRYTSTHIPYEALRNAFASVTEKRSMVILRVNREKRFALDFENIQEMVSDYLQSADTSKRFKMYGNPKPDMVYGLAAYRELQTYIEQIEKGEDFLDIRAFTLLCEHKAVMAKRIRYLQKENAIQCSGDILVKLDEIAERATCIKNLMLKYSLIKQPRDLATVQMHLLAMREDEERVLRAVFVS</sequence>
<dbReference type="RefSeq" id="WP_249289446.1">
    <property type="nucleotide sequence ID" value="NZ_JACRSQ010000004.1"/>
</dbReference>
<organism evidence="1 2">
    <name type="scientific">Bianquea renquensis</name>
    <dbReference type="NCBI Taxonomy" id="2763661"/>
    <lineage>
        <taxon>Bacteria</taxon>
        <taxon>Bacillati</taxon>
        <taxon>Bacillota</taxon>
        <taxon>Clostridia</taxon>
        <taxon>Eubacteriales</taxon>
        <taxon>Bianqueaceae</taxon>
        <taxon>Bianquea</taxon>
    </lineage>
</organism>
<dbReference type="AlphaFoldDB" id="A0A926DS41"/>
<accession>A0A926DS41</accession>
<reference evidence="1" key="1">
    <citation type="submission" date="2020-08" db="EMBL/GenBank/DDBJ databases">
        <title>Genome public.</title>
        <authorList>
            <person name="Liu C."/>
            <person name="Sun Q."/>
        </authorList>
    </citation>
    <scope>NUCLEOTIDE SEQUENCE</scope>
    <source>
        <strain evidence="1">NSJ-32</strain>
    </source>
</reference>
<comment type="caution">
    <text evidence="1">The sequence shown here is derived from an EMBL/GenBank/DDBJ whole genome shotgun (WGS) entry which is preliminary data.</text>
</comment>